<proteinExistence type="predicted"/>
<evidence type="ECO:0000313" key="1">
    <source>
        <dbReference type="EMBL" id="WGK81781.1"/>
    </source>
</evidence>
<evidence type="ECO:0000313" key="2">
    <source>
        <dbReference type="Proteomes" id="UP001239257"/>
    </source>
</evidence>
<gene>
    <name evidence="1" type="ORF">PYE51_00550</name>
</gene>
<sequence>MTNNEKAKLAFYLFVIKDEKAKLLASEQQKNLASEYYESMNSMELIDLVLPQLNYA</sequence>
<accession>A0AAX3U3M0</accession>
<name>A0AAX3U3M0_9VIBR</name>
<dbReference type="RefSeq" id="WP_274680213.1">
    <property type="nucleotide sequence ID" value="NZ_CP118709.1"/>
</dbReference>
<reference evidence="1" key="1">
    <citation type="submission" date="2022-02" db="EMBL/GenBank/DDBJ databases">
        <title>Emergence and expansion in Europe of a Vibrio aestuarianus clonal complex pathogenic for oysters.</title>
        <authorList>
            <person name="Mesnil A."/>
            <person name="Travers M.-A."/>
        </authorList>
    </citation>
    <scope>NUCLEOTIDE SEQUENCE</scope>
    <source>
        <strain evidence="1">U29</strain>
    </source>
</reference>
<dbReference type="EMBL" id="CP118709">
    <property type="protein sequence ID" value="WGK81781.1"/>
    <property type="molecule type" value="Genomic_DNA"/>
</dbReference>
<protein>
    <submittedName>
        <fullName evidence="1">Uncharacterized protein</fullName>
    </submittedName>
</protein>
<dbReference type="Proteomes" id="UP001239257">
    <property type="component" value="Chromosome 1"/>
</dbReference>
<dbReference type="AlphaFoldDB" id="A0AAX3U3M0"/>
<organism evidence="1 2">
    <name type="scientific">Vibrio aestuarianus</name>
    <dbReference type="NCBI Taxonomy" id="28171"/>
    <lineage>
        <taxon>Bacteria</taxon>
        <taxon>Pseudomonadati</taxon>
        <taxon>Pseudomonadota</taxon>
        <taxon>Gammaproteobacteria</taxon>
        <taxon>Vibrionales</taxon>
        <taxon>Vibrionaceae</taxon>
        <taxon>Vibrio</taxon>
    </lineage>
</organism>